<proteinExistence type="predicted"/>
<evidence type="ECO:0000256" key="1">
    <source>
        <dbReference type="ARBA" id="ARBA00022729"/>
    </source>
</evidence>
<feature type="domain" description="SbsA Ig-like" evidence="2">
    <location>
        <begin position="76"/>
        <end position="182"/>
    </location>
</feature>
<dbReference type="RefSeq" id="WP_419195407.1">
    <property type="nucleotide sequence ID" value="NZ_CP036287.1"/>
</dbReference>
<dbReference type="AlphaFoldDB" id="A0A518BPV2"/>
<protein>
    <recommendedName>
        <fullName evidence="2">SbsA Ig-like domain-containing protein</fullName>
    </recommendedName>
</protein>
<accession>A0A518BPV2</accession>
<dbReference type="InterPro" id="IPR032812">
    <property type="entry name" value="SbsA_Ig"/>
</dbReference>
<dbReference type="Proteomes" id="UP000316921">
    <property type="component" value="Chromosome"/>
</dbReference>
<sequence length="1085" mass="111879">MGRVRGGLSVLRQGLRPSFWAPVVAVGLGLGLLAGCDDPACVFGSGTCQGGTGTTGQLGVGAATTPEDGLWVSDNVPVVEAIFPTGGGIHPDTPVVVRFSESMNPSSVQGAFRLIDANAIGGLPLATTSVLIGAGRLLVLFPAVSLPANSDIQVVFQDSNEARDLTGQPLQAALESVVGSFTVAETEPAVPRLLTTWPPAGEQNASATTDIVAVFDRRMKPTSFLSTGWQVEVGGSPPVPDPTPNAVNISPLGGLPITDTRAWTYRRSDAATGLPLSYLNGSQISLLLSPSGEVQSIDDEVLPETVVNFRTATFGAPLSASIASAPSDAIGIANLTAGDARALELSLLLDGAAPGDRVSVFAFGTGLGDEPVTVATQSDIDIATVSNPFTIGLGQTPLIESTSPLQASFLDGDVDLAFRVTRGSVVSPLRILDVDPDTPGVQSAFLDTVRPTFTDLTLPGGGGDLFSSSLIDLVLTGSASEEVRAVNVTVSGYPNPEDVISNMDLTGAEFAPVVGSTSGGLFIAAPVKIGIVDPVADGKGGYGVPSVQYSFRVYDRALNANPNLISGLYRQFGAVAGAPVVQGDPIHVEVIDADTLLPVPGALVVAGGYVDAATPASDLESSLTDSTGHTTVTTKTTGQETVVTVEAAGYHLTSFHGVTTDWLGILLEPSGTAPALVTGAVTAVSQSAQSFLPNADLRIADSRRPDGNLPTYGAQPCTADPFTGLNPNCAFGPEAIRPRHLGAQALFVGSFGLSSASFSASEFLKGFQLQVPVPAAQPGGVGVSSGEIEKLLSTTETGIQPFELPTSLGTLTLSTAEIITFPTALDYDDLVENSVFSGAVGVFVETRLPGLDRALPIGPGASFDISVGTPTYRIEGVYAGELVPYTAQFGDLLESSHLSVTMEDSSGNRAVARSRLSQLPNPSGFMNVIVPPIVPEVFLPTAGSDVPLGEFVVRFRDSLSFAYKSVYYADGPQRVRLTDVNGRHHTIYRYDDSDSAGDNPTELDVLVLDTTAPGLAGTGTGLALGSISIEVGYSAWESATPISGAPPAQDDAFARGRFLWSEVPLQAILSTRSAPRVVGLVAPGP</sequence>
<evidence type="ECO:0000313" key="3">
    <source>
        <dbReference type="EMBL" id="QDU69007.1"/>
    </source>
</evidence>
<organism evidence="3 4">
    <name type="scientific">Engelhardtia mirabilis</name>
    <dbReference type="NCBI Taxonomy" id="2528011"/>
    <lineage>
        <taxon>Bacteria</taxon>
        <taxon>Pseudomonadati</taxon>
        <taxon>Planctomycetota</taxon>
        <taxon>Planctomycetia</taxon>
        <taxon>Planctomycetia incertae sedis</taxon>
        <taxon>Engelhardtia</taxon>
    </lineage>
</organism>
<dbReference type="Pfam" id="PF13205">
    <property type="entry name" value="Big_5"/>
    <property type="match status" value="1"/>
</dbReference>
<reference evidence="3 4" key="1">
    <citation type="submission" date="2019-02" db="EMBL/GenBank/DDBJ databases">
        <title>Deep-cultivation of Planctomycetes and their phenomic and genomic characterization uncovers novel biology.</title>
        <authorList>
            <person name="Wiegand S."/>
            <person name="Jogler M."/>
            <person name="Boedeker C."/>
            <person name="Pinto D."/>
            <person name="Vollmers J."/>
            <person name="Rivas-Marin E."/>
            <person name="Kohn T."/>
            <person name="Peeters S.H."/>
            <person name="Heuer A."/>
            <person name="Rast P."/>
            <person name="Oberbeckmann S."/>
            <person name="Bunk B."/>
            <person name="Jeske O."/>
            <person name="Meyerdierks A."/>
            <person name="Storesund J.E."/>
            <person name="Kallscheuer N."/>
            <person name="Luecker S."/>
            <person name="Lage O.M."/>
            <person name="Pohl T."/>
            <person name="Merkel B.J."/>
            <person name="Hornburger P."/>
            <person name="Mueller R.-W."/>
            <person name="Bruemmer F."/>
            <person name="Labrenz M."/>
            <person name="Spormann A.M."/>
            <person name="Op den Camp H."/>
            <person name="Overmann J."/>
            <person name="Amann R."/>
            <person name="Jetten M.S.M."/>
            <person name="Mascher T."/>
            <person name="Medema M.H."/>
            <person name="Devos D.P."/>
            <person name="Kaster A.-K."/>
            <person name="Ovreas L."/>
            <person name="Rohde M."/>
            <person name="Galperin M.Y."/>
            <person name="Jogler C."/>
        </authorList>
    </citation>
    <scope>NUCLEOTIDE SEQUENCE [LARGE SCALE GENOMIC DNA]</scope>
    <source>
        <strain evidence="3 4">Pla133</strain>
    </source>
</reference>
<evidence type="ECO:0000313" key="4">
    <source>
        <dbReference type="Proteomes" id="UP000316921"/>
    </source>
</evidence>
<evidence type="ECO:0000259" key="2">
    <source>
        <dbReference type="Pfam" id="PF13205"/>
    </source>
</evidence>
<gene>
    <name evidence="3" type="ORF">Pla133_41230</name>
</gene>
<dbReference type="KEGG" id="pbap:Pla133_41230"/>
<keyword evidence="1" id="KW-0732">Signal</keyword>
<dbReference type="EMBL" id="CP036287">
    <property type="protein sequence ID" value="QDU69007.1"/>
    <property type="molecule type" value="Genomic_DNA"/>
</dbReference>
<name>A0A518BPV2_9BACT</name>
<keyword evidence="4" id="KW-1185">Reference proteome</keyword>